<evidence type="ECO:0000313" key="1">
    <source>
        <dbReference type="EMBL" id="OFI48840.1"/>
    </source>
</evidence>
<name>A0A1E8GKS1_9LACT</name>
<accession>A0A1E8GKS1</accession>
<dbReference type="AlphaFoldDB" id="A0A1E8GKS1"/>
<dbReference type="Proteomes" id="UP000178622">
    <property type="component" value="Unassembled WGS sequence"/>
</dbReference>
<reference evidence="2" key="1">
    <citation type="submission" date="2016-09" db="EMBL/GenBank/DDBJ databases">
        <title>Draft genome sequence of a novel species of the family Streptococcaceae isolated from flowers.</title>
        <authorList>
            <person name="Chuah L.-O."/>
            <person name="Yap K.-P."/>
            <person name="Thong K.L."/>
            <person name="Liong M.T."/>
            <person name="Ahmad R."/>
            <person name="Rusul G."/>
        </authorList>
    </citation>
    <scope>NUCLEOTIDE SEQUENCE [LARGE SCALE GENOMIC DNA]</scope>
    <source>
        <strain evidence="2">DF1</strain>
    </source>
</reference>
<dbReference type="EMBL" id="MKIR01000023">
    <property type="protein sequence ID" value="OFI48840.1"/>
    <property type="molecule type" value="Genomic_DNA"/>
</dbReference>
<dbReference type="OrthoDB" id="2190065at2"/>
<protein>
    <submittedName>
        <fullName evidence="1">Uncharacterized protein</fullName>
    </submittedName>
</protein>
<keyword evidence="2" id="KW-1185">Reference proteome</keyword>
<evidence type="ECO:0000313" key="2">
    <source>
        <dbReference type="Proteomes" id="UP000178622"/>
    </source>
</evidence>
<dbReference type="RefSeq" id="WP_070792773.1">
    <property type="nucleotide sequence ID" value="NZ_MKIR01000023.1"/>
</dbReference>
<sequence length="64" mass="7458">MDRKLEKCQVCKGDKLLGTDNEELRLQIKDSKLRIEDFWGEGDINDDIKINYCPICGRKLNESI</sequence>
<dbReference type="STRING" id="1859473.BG261_05475"/>
<organism evidence="1 2">
    <name type="scientific">Floricoccus tropicus</name>
    <dbReference type="NCBI Taxonomy" id="1859473"/>
    <lineage>
        <taxon>Bacteria</taxon>
        <taxon>Bacillati</taxon>
        <taxon>Bacillota</taxon>
        <taxon>Bacilli</taxon>
        <taxon>Lactobacillales</taxon>
        <taxon>Streptococcaceae</taxon>
        <taxon>Floricoccus</taxon>
    </lineage>
</organism>
<proteinExistence type="predicted"/>
<gene>
    <name evidence="1" type="ORF">BG261_05475</name>
</gene>
<comment type="caution">
    <text evidence="1">The sequence shown here is derived from an EMBL/GenBank/DDBJ whole genome shotgun (WGS) entry which is preliminary data.</text>
</comment>